<comment type="similarity">
    <text evidence="1 2">Belongs to the iron/ascorbate-dependent oxidoreductase family.</text>
</comment>
<keyword evidence="2" id="KW-0408">Iron</keyword>
<dbReference type="SUPFAM" id="SSF51197">
    <property type="entry name" value="Clavaminate synthase-like"/>
    <property type="match status" value="1"/>
</dbReference>
<dbReference type="InterPro" id="IPR050231">
    <property type="entry name" value="Iron_ascorbate_oxido_reductase"/>
</dbReference>
<evidence type="ECO:0000256" key="2">
    <source>
        <dbReference type="RuleBase" id="RU003682"/>
    </source>
</evidence>
<keyword evidence="2" id="KW-0560">Oxidoreductase</keyword>
<dbReference type="Pfam" id="PF03171">
    <property type="entry name" value="2OG-FeII_Oxy"/>
    <property type="match status" value="1"/>
</dbReference>
<dbReference type="InterPro" id="IPR027443">
    <property type="entry name" value="IPNS-like_sf"/>
</dbReference>
<dbReference type="InterPro" id="IPR044861">
    <property type="entry name" value="IPNS-like_FE2OG_OXY"/>
</dbReference>
<name>A0ABY0GXS1_9PEZI</name>
<keyword evidence="2" id="KW-0479">Metal-binding</keyword>
<dbReference type="Gene3D" id="2.60.120.330">
    <property type="entry name" value="B-lactam Antibiotic, Isopenicillin N Synthase, Chain"/>
    <property type="match status" value="2"/>
</dbReference>
<evidence type="ECO:0000259" key="3">
    <source>
        <dbReference type="PROSITE" id="PS51471"/>
    </source>
</evidence>
<comment type="caution">
    <text evidence="4">The sequence shown here is derived from an EMBL/GenBank/DDBJ whole genome shotgun (WGS) entry which is preliminary data.</text>
</comment>
<sequence>MRRTLDLSRFTTGPKEQRQQFVDELLSSFGETGFVKLISHGFEQQKLNDLFTEKWGLFSHSKTFFDQSLEAKNEIPNVTGSKPVMRWYTGLSTEYTSKLHTDEKIRVMTDTKRPASASRPGVWWSAAFQITNLRLTHYPPIPIEEMRSGRTSHIAPHSDFGILTLLFQGSTGGLEVGNRSGPGTFVTVPPTDTKEMIANVGDTLQRWTNGKLFGGLHRVTIPEPMKKADGVVLPKRFTMAYLFKTQRTVSVGPLPKFITADNPAKYPDINALEFQQRRNILYT</sequence>
<dbReference type="InterPro" id="IPR026992">
    <property type="entry name" value="DIOX_N"/>
</dbReference>
<dbReference type="InterPro" id="IPR005123">
    <property type="entry name" value="Oxoglu/Fe-dep_dioxygenase_dom"/>
</dbReference>
<evidence type="ECO:0000313" key="5">
    <source>
        <dbReference type="Proteomes" id="UP000294003"/>
    </source>
</evidence>
<dbReference type="PROSITE" id="PS51471">
    <property type="entry name" value="FE2OG_OXY"/>
    <property type="match status" value="1"/>
</dbReference>
<reference evidence="4 5" key="1">
    <citation type="submission" date="2018-06" db="EMBL/GenBank/DDBJ databases">
        <title>Complete Genomes of Monosporascus.</title>
        <authorList>
            <person name="Robinson A.J."/>
            <person name="Natvig D.O."/>
        </authorList>
    </citation>
    <scope>NUCLEOTIDE SEQUENCE [LARGE SCALE GENOMIC DNA]</scope>
    <source>
        <strain evidence="4 5">CBS 609.92</strain>
    </source>
</reference>
<dbReference type="Pfam" id="PF14226">
    <property type="entry name" value="DIOX_N"/>
    <property type="match status" value="1"/>
</dbReference>
<organism evidence="4 5">
    <name type="scientific">Monosporascus cannonballus</name>
    <dbReference type="NCBI Taxonomy" id="155416"/>
    <lineage>
        <taxon>Eukaryota</taxon>
        <taxon>Fungi</taxon>
        <taxon>Dikarya</taxon>
        <taxon>Ascomycota</taxon>
        <taxon>Pezizomycotina</taxon>
        <taxon>Sordariomycetes</taxon>
        <taxon>Xylariomycetidae</taxon>
        <taxon>Xylariales</taxon>
        <taxon>Xylariales incertae sedis</taxon>
        <taxon>Monosporascus</taxon>
    </lineage>
</organism>
<feature type="domain" description="Fe2OG dioxygenase" evidence="3">
    <location>
        <begin position="129"/>
        <end position="260"/>
    </location>
</feature>
<evidence type="ECO:0000313" key="4">
    <source>
        <dbReference type="EMBL" id="RYO79249.1"/>
    </source>
</evidence>
<gene>
    <name evidence="4" type="ORF">DL762_008265</name>
</gene>
<keyword evidence="5" id="KW-1185">Reference proteome</keyword>
<dbReference type="Proteomes" id="UP000294003">
    <property type="component" value="Unassembled WGS sequence"/>
</dbReference>
<evidence type="ECO:0000256" key="1">
    <source>
        <dbReference type="ARBA" id="ARBA00008056"/>
    </source>
</evidence>
<protein>
    <recommendedName>
        <fullName evidence="3">Fe2OG dioxygenase domain-containing protein</fullName>
    </recommendedName>
</protein>
<proteinExistence type="inferred from homology"/>
<dbReference type="PANTHER" id="PTHR47990">
    <property type="entry name" value="2-OXOGLUTARATE (2OG) AND FE(II)-DEPENDENT OXYGENASE SUPERFAMILY PROTEIN-RELATED"/>
    <property type="match status" value="1"/>
</dbReference>
<accession>A0ABY0GXS1</accession>
<dbReference type="EMBL" id="QJNS01000338">
    <property type="protein sequence ID" value="RYO79249.1"/>
    <property type="molecule type" value="Genomic_DNA"/>
</dbReference>